<evidence type="ECO:0000313" key="3">
    <source>
        <dbReference type="Proteomes" id="UP000270224"/>
    </source>
</evidence>
<sequence>MENKLAIIIPFYKKKYFRKTLESLKNQSNRNFSVYIGNDHSPENIDALVTEFLGFFDFKYNKFATNLGGTNLVAQWDRCIALSENEEFLMILGDDDVLEENVVQEFYQCIEHADYPDINVIRFASQLIDEDGDKISEVYENPEVEKAADSFMRVIKGEGRSSLSEHIFSRKAYKKHGFKSFPIAFGSDNVAWLEFPELGNIYSINSAKVLVRISGEHLSSSTDSALALKRKEGIHLFTKYIIENYSTYFTREDKILILKKSYRNLRYFSRDKFKTIQFIFLMFRKVGFSALKIVKENRFN</sequence>
<dbReference type="OrthoDB" id="1374586at2"/>
<dbReference type="AlphaFoldDB" id="A0A3N0WUA1"/>
<dbReference type="Pfam" id="PF00535">
    <property type="entry name" value="Glycos_transf_2"/>
    <property type="match status" value="1"/>
</dbReference>
<evidence type="ECO:0000259" key="1">
    <source>
        <dbReference type="Pfam" id="PF00535"/>
    </source>
</evidence>
<dbReference type="Gene3D" id="3.90.550.10">
    <property type="entry name" value="Spore Coat Polysaccharide Biosynthesis Protein SpsA, Chain A"/>
    <property type="match status" value="1"/>
</dbReference>
<dbReference type="GO" id="GO:0016758">
    <property type="term" value="F:hexosyltransferase activity"/>
    <property type="evidence" value="ECO:0007669"/>
    <property type="project" value="UniProtKB-ARBA"/>
</dbReference>
<organism evidence="2 3">
    <name type="scientific">Kaistella daneshvariae</name>
    <dbReference type="NCBI Taxonomy" id="2487074"/>
    <lineage>
        <taxon>Bacteria</taxon>
        <taxon>Pseudomonadati</taxon>
        <taxon>Bacteroidota</taxon>
        <taxon>Flavobacteriia</taxon>
        <taxon>Flavobacteriales</taxon>
        <taxon>Weeksellaceae</taxon>
        <taxon>Chryseobacterium group</taxon>
        <taxon>Kaistella</taxon>
    </lineage>
</organism>
<reference evidence="3" key="2">
    <citation type="submission" date="2018-11" db="EMBL/GenBank/DDBJ databases">
        <title>Proposal to divide the Flavobacteriaceae and reorganize its genera based on Amino Acid Identity values calculated from whole genome sequences.</title>
        <authorList>
            <person name="Nicholson A.C."/>
            <person name="Gulvik C.A."/>
            <person name="Whitney A.M."/>
            <person name="Humrighouse B.W."/>
            <person name="Bell M."/>
            <person name="Holmens B."/>
            <person name="Steigerwalt A."/>
            <person name="Villarma A."/>
            <person name="Sheth M."/>
            <person name="Batra D."/>
            <person name="Pryor J."/>
            <person name="Bernardet J.-F."/>
            <person name="Hugo C."/>
            <person name="Kampfer P."/>
            <person name="Newman J."/>
            <person name="Mcquiston J.R."/>
        </authorList>
    </citation>
    <scope>NUCLEOTIDE SEQUENCE [LARGE SCALE GENOMIC DNA]</scope>
    <source>
        <strain evidence="3">H3056</strain>
    </source>
</reference>
<dbReference type="PANTHER" id="PTHR22916:SF3">
    <property type="entry name" value="UDP-GLCNAC:BETAGAL BETA-1,3-N-ACETYLGLUCOSAMINYLTRANSFERASE-LIKE PROTEIN 1"/>
    <property type="match status" value="1"/>
</dbReference>
<dbReference type="InterPro" id="IPR029044">
    <property type="entry name" value="Nucleotide-diphossugar_trans"/>
</dbReference>
<comment type="caution">
    <text evidence="2">The sequence shown here is derived from an EMBL/GenBank/DDBJ whole genome shotgun (WGS) entry which is preliminary data.</text>
</comment>
<dbReference type="InterPro" id="IPR001173">
    <property type="entry name" value="Glyco_trans_2-like"/>
</dbReference>
<dbReference type="CDD" id="cd00761">
    <property type="entry name" value="Glyco_tranf_GTA_type"/>
    <property type="match status" value="1"/>
</dbReference>
<protein>
    <submittedName>
        <fullName evidence="2">Glycosyltransferase family 2 protein</fullName>
    </submittedName>
</protein>
<dbReference type="RefSeq" id="WP_123266009.1">
    <property type="nucleotide sequence ID" value="NZ_RJUG01000004.1"/>
</dbReference>
<dbReference type="SUPFAM" id="SSF53448">
    <property type="entry name" value="Nucleotide-diphospho-sugar transferases"/>
    <property type="match status" value="1"/>
</dbReference>
<evidence type="ECO:0000313" key="2">
    <source>
        <dbReference type="EMBL" id="ROI07689.1"/>
    </source>
</evidence>
<dbReference type="EMBL" id="RJUG01000004">
    <property type="protein sequence ID" value="ROI07689.1"/>
    <property type="molecule type" value="Genomic_DNA"/>
</dbReference>
<keyword evidence="2" id="KW-0808">Transferase</keyword>
<name>A0A3N0WUA1_9FLAO</name>
<dbReference type="PANTHER" id="PTHR22916">
    <property type="entry name" value="GLYCOSYLTRANSFERASE"/>
    <property type="match status" value="1"/>
</dbReference>
<gene>
    <name evidence="2" type="ORF">EGI11_08335</name>
</gene>
<accession>A0A3N0WUA1</accession>
<dbReference type="Proteomes" id="UP000270224">
    <property type="component" value="Unassembled WGS sequence"/>
</dbReference>
<feature type="domain" description="Glycosyltransferase 2-like" evidence="1">
    <location>
        <begin position="7"/>
        <end position="115"/>
    </location>
</feature>
<proteinExistence type="predicted"/>
<reference evidence="3" key="1">
    <citation type="submission" date="2018-11" db="EMBL/GenBank/DDBJ databases">
        <title>Proposal to divide the Flavobacteriaceae and reorganize its genera based on Amino Acid Identity values calculated from whole genome sequences.</title>
        <authorList>
            <person name="Nicholson A.C."/>
            <person name="Gulvik C.A."/>
            <person name="Whitney A.M."/>
            <person name="Humrighouse B.W."/>
            <person name="Bell M."/>
            <person name="Holmes B."/>
            <person name="Steigerwalt A."/>
            <person name="Villarma A."/>
            <person name="Sheth M."/>
            <person name="Batra D."/>
            <person name="Pryor J."/>
            <person name="Bernardet J.-F."/>
            <person name="Hugo C."/>
            <person name="Kampfer P."/>
            <person name="Newman J."/>
            <person name="Mcquiston J.R."/>
        </authorList>
    </citation>
    <scope>NUCLEOTIDE SEQUENCE [LARGE SCALE GENOMIC DNA]</scope>
    <source>
        <strain evidence="3">H3056</strain>
    </source>
</reference>